<dbReference type="OrthoDB" id="4741350at2759"/>
<organism evidence="2 3">
    <name type="scientific">Metarhizium album (strain ARSEF 1941)</name>
    <dbReference type="NCBI Taxonomy" id="1081103"/>
    <lineage>
        <taxon>Eukaryota</taxon>
        <taxon>Fungi</taxon>
        <taxon>Dikarya</taxon>
        <taxon>Ascomycota</taxon>
        <taxon>Pezizomycotina</taxon>
        <taxon>Sordariomycetes</taxon>
        <taxon>Hypocreomycetidae</taxon>
        <taxon>Hypocreales</taxon>
        <taxon>Clavicipitaceae</taxon>
        <taxon>Metarhizium</taxon>
    </lineage>
</organism>
<name>A0A0B2WQF7_METAS</name>
<protein>
    <submittedName>
        <fullName evidence="2">Uncharacterized protein</fullName>
    </submittedName>
</protein>
<dbReference type="GeneID" id="63738487"/>
<gene>
    <name evidence="2" type="ORF">MAM_04032</name>
</gene>
<dbReference type="Gene3D" id="6.10.250.2730">
    <property type="match status" value="1"/>
</dbReference>
<evidence type="ECO:0000256" key="1">
    <source>
        <dbReference type="SAM" id="Coils"/>
    </source>
</evidence>
<reference evidence="2 3" key="1">
    <citation type="journal article" date="2014" name="Proc. Natl. Acad. Sci. U.S.A.">
        <title>Trajectory and genomic determinants of fungal-pathogen speciation and host adaptation.</title>
        <authorList>
            <person name="Hu X."/>
            <person name="Xiao G."/>
            <person name="Zheng P."/>
            <person name="Shang Y."/>
            <person name="Su Y."/>
            <person name="Zhang X."/>
            <person name="Liu X."/>
            <person name="Zhan S."/>
            <person name="St Leger R.J."/>
            <person name="Wang C."/>
        </authorList>
    </citation>
    <scope>NUCLEOTIDE SEQUENCE [LARGE SCALE GENOMIC DNA]</scope>
    <source>
        <strain evidence="2 3">ARSEF 1941</strain>
    </source>
</reference>
<dbReference type="HOGENOM" id="CLU_102257_0_0_1"/>
<dbReference type="RefSeq" id="XP_040679337.1">
    <property type="nucleotide sequence ID" value="XM_040822831.1"/>
</dbReference>
<sequence>MSRRLYLETTTSGKQQIVSIKRSRSHGHRHRVDHEYFKVSIAEWDGLKERERCLEDNNRHLVSEISSLKASLATAQGDAHHLRQVLVPQLQQQMHLLSVDNDSLRKTVDNASRNEERHSRDAEKLKDTIDKLENEKRALKDENHSLKSKIKQLQQEVESGSGSGRRTSDVIREAEYWRKEYRYWKDMYEDVKRNYDDSCLTLRIRTEKMRAYEEILKRRRII</sequence>
<dbReference type="STRING" id="1081103.A0A0B2WQF7"/>
<dbReference type="Proteomes" id="UP000030816">
    <property type="component" value="Unassembled WGS sequence"/>
</dbReference>
<feature type="coiled-coil region" evidence="1">
    <location>
        <begin position="101"/>
        <end position="156"/>
    </location>
</feature>
<evidence type="ECO:0000313" key="2">
    <source>
        <dbReference type="EMBL" id="KHN98271.1"/>
    </source>
</evidence>
<keyword evidence="1" id="KW-0175">Coiled coil</keyword>
<dbReference type="AlphaFoldDB" id="A0A0B2WQF7"/>
<proteinExistence type="predicted"/>
<evidence type="ECO:0000313" key="3">
    <source>
        <dbReference type="Proteomes" id="UP000030816"/>
    </source>
</evidence>
<keyword evidence="3" id="KW-1185">Reference proteome</keyword>
<dbReference type="EMBL" id="AZHE01000008">
    <property type="protein sequence ID" value="KHN98271.1"/>
    <property type="molecule type" value="Genomic_DNA"/>
</dbReference>
<comment type="caution">
    <text evidence="2">The sequence shown here is derived from an EMBL/GenBank/DDBJ whole genome shotgun (WGS) entry which is preliminary data.</text>
</comment>
<accession>A0A0B2WQF7</accession>